<dbReference type="InterPro" id="IPR023796">
    <property type="entry name" value="Serpin_dom"/>
</dbReference>
<dbReference type="WBParaSite" id="nRc.2.0.1.t10738-RA">
    <property type="protein sequence ID" value="nRc.2.0.1.t10738-RA"/>
    <property type="gene ID" value="nRc.2.0.1.g10738"/>
</dbReference>
<dbReference type="InterPro" id="IPR042178">
    <property type="entry name" value="Serpin_sf_1"/>
</dbReference>
<dbReference type="GO" id="GO:0004867">
    <property type="term" value="F:serine-type endopeptidase inhibitor activity"/>
    <property type="evidence" value="ECO:0007669"/>
    <property type="project" value="InterPro"/>
</dbReference>
<dbReference type="Gene3D" id="3.30.497.10">
    <property type="entry name" value="Antithrombin, subunit I, domain 2"/>
    <property type="match status" value="2"/>
</dbReference>
<evidence type="ECO:0000256" key="2">
    <source>
        <dbReference type="RuleBase" id="RU000411"/>
    </source>
</evidence>
<dbReference type="CDD" id="cd00172">
    <property type="entry name" value="serpin"/>
    <property type="match status" value="1"/>
</dbReference>
<dbReference type="InterPro" id="IPR036186">
    <property type="entry name" value="Serpin_sf"/>
</dbReference>
<dbReference type="SUPFAM" id="SSF56574">
    <property type="entry name" value="Serpins"/>
    <property type="match status" value="1"/>
</dbReference>
<dbReference type="InterPro" id="IPR000215">
    <property type="entry name" value="Serpin_fam"/>
</dbReference>
<reference evidence="5" key="1">
    <citation type="submission" date="2022-11" db="UniProtKB">
        <authorList>
            <consortium name="WormBaseParasite"/>
        </authorList>
    </citation>
    <scope>IDENTIFICATION</scope>
</reference>
<feature type="domain" description="Serpin" evidence="3">
    <location>
        <begin position="64"/>
        <end position="456"/>
    </location>
</feature>
<dbReference type="AlphaFoldDB" id="A0A915IAE0"/>
<name>A0A915IAE0_ROMCU</name>
<comment type="similarity">
    <text evidence="1 2">Belongs to the serpin family.</text>
</comment>
<evidence type="ECO:0000313" key="4">
    <source>
        <dbReference type="Proteomes" id="UP000887565"/>
    </source>
</evidence>
<protein>
    <submittedName>
        <fullName evidence="5">Serpin domain-containing protein</fullName>
    </submittedName>
</protein>
<dbReference type="PANTHER" id="PTHR11461:SF211">
    <property type="entry name" value="GH10112P-RELATED"/>
    <property type="match status" value="1"/>
</dbReference>
<keyword evidence="4" id="KW-1185">Reference proteome</keyword>
<dbReference type="PANTHER" id="PTHR11461">
    <property type="entry name" value="SERINE PROTEASE INHIBITOR, SERPIN"/>
    <property type="match status" value="1"/>
</dbReference>
<sequence length="458" mass="53121">MDIYSSNKDRSIPKYELARFFVYVFYEYFHTYNDERLNQAGMYGIYMGDYVASQNRMENADFTAKLYKNLKPQSNFVVSPYSIQLALFMLYKAAGQNSRTAQQIMRYGFNLPNGQRVEDFGAILKNLPSKVNSTGSNTKYDPLLKVFALMLVDTKYNVSKLYRKYFEDFFAGQLQYPLLNIPIANDTVKLTEVVNKLVSKVTENMITDILRPDSLNPALRMLLFNAIYLKAPWANIYFSRSTKKPFYNANGGVNDVPMFQNTLTKLPYYENEKAQIIKLPLSRGGLELGMYFVLPRQNTSRTAAHLANLAQSTDLINYRKFSRTTVFTGFLDNSKRLHHQGFDQGFKLTLLLKIRQKTKLYFKIDPSKYIQHYVQSIYLKRVSLPEFKIDYEENLNNGLSNQGIRDIFQRGSADFSSLVSGRTMGNLFVDQFRHKSSFEHYLLFLINIFVPKTMNRTA</sequence>
<evidence type="ECO:0000256" key="1">
    <source>
        <dbReference type="ARBA" id="ARBA00009500"/>
    </source>
</evidence>
<dbReference type="InterPro" id="IPR042185">
    <property type="entry name" value="Serpin_sf_2"/>
</dbReference>
<dbReference type="Gene3D" id="2.30.39.10">
    <property type="entry name" value="Alpha-1-antitrypsin, domain 1"/>
    <property type="match status" value="1"/>
</dbReference>
<organism evidence="4 5">
    <name type="scientific">Romanomermis culicivorax</name>
    <name type="common">Nematode worm</name>
    <dbReference type="NCBI Taxonomy" id="13658"/>
    <lineage>
        <taxon>Eukaryota</taxon>
        <taxon>Metazoa</taxon>
        <taxon>Ecdysozoa</taxon>
        <taxon>Nematoda</taxon>
        <taxon>Enoplea</taxon>
        <taxon>Dorylaimia</taxon>
        <taxon>Mermithida</taxon>
        <taxon>Mermithoidea</taxon>
        <taxon>Mermithidae</taxon>
        <taxon>Romanomermis</taxon>
    </lineage>
</organism>
<dbReference type="Proteomes" id="UP000887565">
    <property type="component" value="Unplaced"/>
</dbReference>
<proteinExistence type="inferred from homology"/>
<accession>A0A915IAE0</accession>
<dbReference type="SMART" id="SM00093">
    <property type="entry name" value="SERPIN"/>
    <property type="match status" value="1"/>
</dbReference>
<dbReference type="GO" id="GO:0005615">
    <property type="term" value="C:extracellular space"/>
    <property type="evidence" value="ECO:0007669"/>
    <property type="project" value="InterPro"/>
</dbReference>
<dbReference type="Pfam" id="PF00079">
    <property type="entry name" value="Serpin"/>
    <property type="match status" value="2"/>
</dbReference>
<evidence type="ECO:0000259" key="3">
    <source>
        <dbReference type="SMART" id="SM00093"/>
    </source>
</evidence>
<evidence type="ECO:0000313" key="5">
    <source>
        <dbReference type="WBParaSite" id="nRc.2.0.1.t10738-RA"/>
    </source>
</evidence>